<comment type="caution">
    <text evidence="1">The sequence shown here is derived from an EMBL/GenBank/DDBJ whole genome shotgun (WGS) entry which is preliminary data.</text>
</comment>
<gene>
    <name evidence="1" type="ORF">CEXT_334531</name>
</gene>
<evidence type="ECO:0000313" key="2">
    <source>
        <dbReference type="Proteomes" id="UP001054945"/>
    </source>
</evidence>
<evidence type="ECO:0000313" key="1">
    <source>
        <dbReference type="EMBL" id="GIY40115.1"/>
    </source>
</evidence>
<dbReference type="EMBL" id="BPLR01010562">
    <property type="protein sequence ID" value="GIY40115.1"/>
    <property type="molecule type" value="Genomic_DNA"/>
</dbReference>
<accession>A0AAV4T5S7</accession>
<sequence>MISDWKAGLVVKRNTPTTAVDDHDKTRTLLPAADDHVFASHVGNVEECGHALQAHLASLEMPWLDRESQAKDSRLLTIRIAYGEVVP</sequence>
<protein>
    <submittedName>
        <fullName evidence="1">Uncharacterized protein</fullName>
    </submittedName>
</protein>
<name>A0AAV4T5S7_CAEEX</name>
<reference evidence="1 2" key="1">
    <citation type="submission" date="2021-06" db="EMBL/GenBank/DDBJ databases">
        <title>Caerostris extrusa draft genome.</title>
        <authorList>
            <person name="Kono N."/>
            <person name="Arakawa K."/>
        </authorList>
    </citation>
    <scope>NUCLEOTIDE SEQUENCE [LARGE SCALE GENOMIC DNA]</scope>
</reference>
<proteinExistence type="predicted"/>
<dbReference type="AlphaFoldDB" id="A0AAV4T5S7"/>
<dbReference type="Proteomes" id="UP001054945">
    <property type="component" value="Unassembled WGS sequence"/>
</dbReference>
<organism evidence="1 2">
    <name type="scientific">Caerostris extrusa</name>
    <name type="common">Bark spider</name>
    <name type="synonym">Caerostris bankana</name>
    <dbReference type="NCBI Taxonomy" id="172846"/>
    <lineage>
        <taxon>Eukaryota</taxon>
        <taxon>Metazoa</taxon>
        <taxon>Ecdysozoa</taxon>
        <taxon>Arthropoda</taxon>
        <taxon>Chelicerata</taxon>
        <taxon>Arachnida</taxon>
        <taxon>Araneae</taxon>
        <taxon>Araneomorphae</taxon>
        <taxon>Entelegynae</taxon>
        <taxon>Araneoidea</taxon>
        <taxon>Araneidae</taxon>
        <taxon>Caerostris</taxon>
    </lineage>
</organism>
<keyword evidence="2" id="KW-1185">Reference proteome</keyword>